<organism evidence="1">
    <name type="scientific">Solanum chilense</name>
    <name type="common">Tomato</name>
    <name type="synonym">Lycopersicon chilense</name>
    <dbReference type="NCBI Taxonomy" id="4083"/>
    <lineage>
        <taxon>Eukaryota</taxon>
        <taxon>Viridiplantae</taxon>
        <taxon>Streptophyta</taxon>
        <taxon>Embryophyta</taxon>
        <taxon>Tracheophyta</taxon>
        <taxon>Spermatophyta</taxon>
        <taxon>Magnoliopsida</taxon>
        <taxon>eudicotyledons</taxon>
        <taxon>Gunneridae</taxon>
        <taxon>Pentapetalae</taxon>
        <taxon>asterids</taxon>
        <taxon>lamiids</taxon>
        <taxon>Solanales</taxon>
        <taxon>Solanaceae</taxon>
        <taxon>Solanoideae</taxon>
        <taxon>Solaneae</taxon>
        <taxon>Solanum</taxon>
        <taxon>Solanum subgen. Lycopersicon</taxon>
    </lineage>
</organism>
<reference evidence="1" key="1">
    <citation type="submission" date="2019-05" db="EMBL/GenBank/DDBJ databases">
        <title>The de novo reference genome and transcriptome assemblies of the wild tomato species Solanum chilense.</title>
        <authorList>
            <person name="Stam R."/>
            <person name="Nosenko T."/>
            <person name="Hoerger A.C."/>
            <person name="Stephan W."/>
            <person name="Seidel M.A."/>
            <person name="Kuhn J.M.M."/>
            <person name="Haberer G."/>
            <person name="Tellier A."/>
        </authorList>
    </citation>
    <scope>NUCLEOTIDE SEQUENCE</scope>
    <source>
        <tissue evidence="1">Mature leaves</tissue>
    </source>
</reference>
<accession>A0A6N2C924</accession>
<gene>
    <name evidence="1" type="ORF">EJD97_011023</name>
</gene>
<name>A0A6N2C924_SOLCI</name>
<protein>
    <submittedName>
        <fullName evidence="1">Uncharacterized protein</fullName>
    </submittedName>
</protein>
<proteinExistence type="predicted"/>
<sequence>MNMTRNVGRGIGGVAARRNQVPPEVSAAVMEMSINPGGLTDGEVMNAFLQMAHAITTQAQDITAQATREGVTRENPHVITMASRLRDITRMNPPSVLRIQDP</sequence>
<dbReference type="AlphaFoldDB" id="A0A6N2C924"/>
<comment type="caution">
    <text evidence="1">The sequence shown here is derived from an EMBL/GenBank/DDBJ whole genome shotgun (WGS) entry which is preliminary data.</text>
</comment>
<dbReference type="EMBL" id="RXGB01000279">
    <property type="protein sequence ID" value="TMX04187.1"/>
    <property type="molecule type" value="Genomic_DNA"/>
</dbReference>
<evidence type="ECO:0000313" key="1">
    <source>
        <dbReference type="EMBL" id="TMX04187.1"/>
    </source>
</evidence>